<dbReference type="SUPFAM" id="SSF53187">
    <property type="entry name" value="Zn-dependent exopeptidases"/>
    <property type="match status" value="1"/>
</dbReference>
<proteinExistence type="predicted"/>
<dbReference type="Gene3D" id="3.40.630.10">
    <property type="entry name" value="Zn peptidases"/>
    <property type="match status" value="1"/>
</dbReference>
<protein>
    <submittedName>
        <fullName evidence="2">DUF4910 domain-containing protein</fullName>
    </submittedName>
</protein>
<gene>
    <name evidence="2" type="ORF">DIT26_07755</name>
</gene>
<dbReference type="Pfam" id="PF04389">
    <property type="entry name" value="Peptidase_M28"/>
    <property type="match status" value="1"/>
</dbReference>
<dbReference type="AlphaFoldDB" id="A0A3D3TMR6"/>
<dbReference type="Proteomes" id="UP000264215">
    <property type="component" value="Unassembled WGS sequence"/>
</dbReference>
<organism evidence="2 3">
    <name type="scientific">Mesotoga infera</name>
    <dbReference type="NCBI Taxonomy" id="1236046"/>
    <lineage>
        <taxon>Bacteria</taxon>
        <taxon>Thermotogati</taxon>
        <taxon>Thermotogota</taxon>
        <taxon>Thermotogae</taxon>
        <taxon>Kosmotogales</taxon>
        <taxon>Kosmotogaceae</taxon>
        <taxon>Mesotoga</taxon>
    </lineage>
</organism>
<dbReference type="EMBL" id="DQBS01000173">
    <property type="protein sequence ID" value="HCO70450.1"/>
    <property type="molecule type" value="Genomic_DNA"/>
</dbReference>
<evidence type="ECO:0000259" key="1">
    <source>
        <dbReference type="Pfam" id="PF04389"/>
    </source>
</evidence>
<sequence>MSRRLDGRKVKSLIEMLSGYHRMRGSKDYSESMYSLMDYLIRAGFPKERFKVFEYPADGVTKTGNILSTLAWEPVFGELWLEEPERVFVTSTAVTKVSLVSGSGSSDGWELSPLAIYKGKGDYSGKAVLANDDPVKVFQNAVVEGGARCLVLCHMRKAFEEIGRSLNDLPHMTNYLTIPYDRESADLNAVAFSVTKEKFDILLNNAKSGNAAVGYRVETKMSQGNFEVLQIDATGFKEGPDVLITAHLCHPSPGADDNASGAALATEIARILNDERFPYSVKIALVPEYLGSVPYALQLKEENRLPMYTINLDMVGADQDKTGSTFILSEVPPYLPQRWGRILELNIRRLLPSNSGYPLKRFGEIPFMAGSDHCAFTTLGIPSPFMGHLPDRFYHSDFDTPQMMDEAELEWVGLSALNTLDQLIKPDPDLLLGVKGKMIGELYRILKMIAGREGSDDLFDLLISNYEGEVLRRIFNDSDNLPSLSPLEPAFESSLGLEWIKTFPQNLKDELGIDFTSIADFVVGGAAVVGGREAVELLASVHYEVEIEKVRVLTGWMIERGLLRS</sequence>
<name>A0A3D3TMR6_9BACT</name>
<feature type="domain" description="Peptidase M28" evidence="1">
    <location>
        <begin position="242"/>
        <end position="413"/>
    </location>
</feature>
<evidence type="ECO:0000313" key="2">
    <source>
        <dbReference type="EMBL" id="HCO70450.1"/>
    </source>
</evidence>
<accession>A0A3D3TMR6</accession>
<evidence type="ECO:0000313" key="3">
    <source>
        <dbReference type="Proteomes" id="UP000264215"/>
    </source>
</evidence>
<dbReference type="InterPro" id="IPR007484">
    <property type="entry name" value="Peptidase_M28"/>
</dbReference>
<comment type="caution">
    <text evidence="2">The sequence shown here is derived from an EMBL/GenBank/DDBJ whole genome shotgun (WGS) entry which is preliminary data.</text>
</comment>
<reference evidence="2 3" key="1">
    <citation type="journal article" date="2018" name="Nat. Biotechnol.">
        <title>A standardized bacterial taxonomy based on genome phylogeny substantially revises the tree of life.</title>
        <authorList>
            <person name="Parks D.H."/>
            <person name="Chuvochina M."/>
            <person name="Waite D.W."/>
            <person name="Rinke C."/>
            <person name="Skarshewski A."/>
            <person name="Chaumeil P.A."/>
            <person name="Hugenholtz P."/>
        </authorList>
    </citation>
    <scope>NUCLEOTIDE SEQUENCE [LARGE SCALE GENOMIC DNA]</scope>
    <source>
        <strain evidence="2">UBA9905</strain>
    </source>
</reference>